<dbReference type="Proteomes" id="UP000244005">
    <property type="component" value="Unassembled WGS sequence"/>
</dbReference>
<evidence type="ECO:0000313" key="3">
    <source>
        <dbReference type="Proteomes" id="UP000244005"/>
    </source>
</evidence>
<protein>
    <submittedName>
        <fullName evidence="2">Uncharacterized protein</fullName>
    </submittedName>
</protein>
<gene>
    <name evidence="2" type="ORF">MARPO_0072s0007</name>
</gene>
<dbReference type="AlphaFoldDB" id="A0A2R6WN13"/>
<reference evidence="3" key="1">
    <citation type="journal article" date="2017" name="Cell">
        <title>Insights into land plant evolution garnered from the Marchantia polymorpha genome.</title>
        <authorList>
            <person name="Bowman J.L."/>
            <person name="Kohchi T."/>
            <person name="Yamato K.T."/>
            <person name="Jenkins J."/>
            <person name="Shu S."/>
            <person name="Ishizaki K."/>
            <person name="Yamaoka S."/>
            <person name="Nishihama R."/>
            <person name="Nakamura Y."/>
            <person name="Berger F."/>
            <person name="Adam C."/>
            <person name="Aki S.S."/>
            <person name="Althoff F."/>
            <person name="Araki T."/>
            <person name="Arteaga-Vazquez M.A."/>
            <person name="Balasubrmanian S."/>
            <person name="Barry K."/>
            <person name="Bauer D."/>
            <person name="Boehm C.R."/>
            <person name="Briginshaw L."/>
            <person name="Caballero-Perez J."/>
            <person name="Catarino B."/>
            <person name="Chen F."/>
            <person name="Chiyoda S."/>
            <person name="Chovatia M."/>
            <person name="Davies K.M."/>
            <person name="Delmans M."/>
            <person name="Demura T."/>
            <person name="Dierschke T."/>
            <person name="Dolan L."/>
            <person name="Dorantes-Acosta A.E."/>
            <person name="Eklund D.M."/>
            <person name="Florent S.N."/>
            <person name="Flores-Sandoval E."/>
            <person name="Fujiyama A."/>
            <person name="Fukuzawa H."/>
            <person name="Galik B."/>
            <person name="Grimanelli D."/>
            <person name="Grimwood J."/>
            <person name="Grossniklaus U."/>
            <person name="Hamada T."/>
            <person name="Haseloff J."/>
            <person name="Hetherington A.J."/>
            <person name="Higo A."/>
            <person name="Hirakawa Y."/>
            <person name="Hundley H.N."/>
            <person name="Ikeda Y."/>
            <person name="Inoue K."/>
            <person name="Inoue S.I."/>
            <person name="Ishida S."/>
            <person name="Jia Q."/>
            <person name="Kakita M."/>
            <person name="Kanazawa T."/>
            <person name="Kawai Y."/>
            <person name="Kawashima T."/>
            <person name="Kennedy M."/>
            <person name="Kinose K."/>
            <person name="Kinoshita T."/>
            <person name="Kohara Y."/>
            <person name="Koide E."/>
            <person name="Komatsu K."/>
            <person name="Kopischke S."/>
            <person name="Kubo M."/>
            <person name="Kyozuka J."/>
            <person name="Lagercrantz U."/>
            <person name="Lin S.S."/>
            <person name="Lindquist E."/>
            <person name="Lipzen A.M."/>
            <person name="Lu C.W."/>
            <person name="De Luna E."/>
            <person name="Martienssen R.A."/>
            <person name="Minamino N."/>
            <person name="Mizutani M."/>
            <person name="Mizutani M."/>
            <person name="Mochizuki N."/>
            <person name="Monte I."/>
            <person name="Mosher R."/>
            <person name="Nagasaki H."/>
            <person name="Nakagami H."/>
            <person name="Naramoto S."/>
            <person name="Nishitani K."/>
            <person name="Ohtani M."/>
            <person name="Okamoto T."/>
            <person name="Okumura M."/>
            <person name="Phillips J."/>
            <person name="Pollak B."/>
            <person name="Reinders A."/>
            <person name="Rovekamp M."/>
            <person name="Sano R."/>
            <person name="Sawa S."/>
            <person name="Schmid M.W."/>
            <person name="Shirakawa M."/>
            <person name="Solano R."/>
            <person name="Spunde A."/>
            <person name="Suetsugu N."/>
            <person name="Sugano S."/>
            <person name="Sugiyama A."/>
            <person name="Sun R."/>
            <person name="Suzuki Y."/>
            <person name="Takenaka M."/>
            <person name="Takezawa D."/>
            <person name="Tomogane H."/>
            <person name="Tsuzuki M."/>
            <person name="Ueda T."/>
            <person name="Umeda M."/>
            <person name="Ward J.M."/>
            <person name="Watanabe Y."/>
            <person name="Yazaki K."/>
            <person name="Yokoyama R."/>
            <person name="Yoshitake Y."/>
            <person name="Yotsui I."/>
            <person name="Zachgo S."/>
            <person name="Schmutz J."/>
        </authorList>
    </citation>
    <scope>NUCLEOTIDE SEQUENCE [LARGE SCALE GENOMIC DNA]</scope>
    <source>
        <strain evidence="3">Tak-1</strain>
    </source>
</reference>
<keyword evidence="1" id="KW-0472">Membrane</keyword>
<keyword evidence="1" id="KW-1133">Transmembrane helix</keyword>
<keyword evidence="3" id="KW-1185">Reference proteome</keyword>
<evidence type="ECO:0000256" key="1">
    <source>
        <dbReference type="SAM" id="Phobius"/>
    </source>
</evidence>
<accession>A0A2R6WN13</accession>
<sequence>MPQFPFTGTVYYQQFAVLACVHPLAMNAAVSIHWDSLLSTICCVGIYVVCRVLLSKLRVLFFVFDDIVCPFKAEIKCKVW</sequence>
<evidence type="ECO:0000313" key="2">
    <source>
        <dbReference type="EMBL" id="PTQ35243.1"/>
    </source>
</evidence>
<organism evidence="2 3">
    <name type="scientific">Marchantia polymorpha</name>
    <name type="common">Common liverwort</name>
    <name type="synonym">Marchantia aquatica</name>
    <dbReference type="NCBI Taxonomy" id="3197"/>
    <lineage>
        <taxon>Eukaryota</taxon>
        <taxon>Viridiplantae</taxon>
        <taxon>Streptophyta</taxon>
        <taxon>Embryophyta</taxon>
        <taxon>Marchantiophyta</taxon>
        <taxon>Marchantiopsida</taxon>
        <taxon>Marchantiidae</taxon>
        <taxon>Marchantiales</taxon>
        <taxon>Marchantiaceae</taxon>
        <taxon>Marchantia</taxon>
    </lineage>
</organism>
<keyword evidence="1" id="KW-0812">Transmembrane</keyword>
<feature type="transmembrane region" description="Helical" evidence="1">
    <location>
        <begin position="36"/>
        <end position="54"/>
    </location>
</feature>
<dbReference type="EMBL" id="KZ772744">
    <property type="protein sequence ID" value="PTQ35243.1"/>
    <property type="molecule type" value="Genomic_DNA"/>
</dbReference>
<name>A0A2R6WN13_MARPO</name>
<proteinExistence type="predicted"/>